<organism evidence="1 2">
    <name type="scientific">ssRNA phage SRR6960509_11</name>
    <dbReference type="NCBI Taxonomy" id="2786522"/>
    <lineage>
        <taxon>Viruses</taxon>
        <taxon>Riboviria</taxon>
        <taxon>Orthornavirae</taxon>
        <taxon>Lenarviricota</taxon>
        <taxon>Leviviricetes</taxon>
        <taxon>Norzivirales</taxon>
        <taxon>Fiersviridae</taxon>
        <taxon>Wohudhevirus</taxon>
        <taxon>Wohudhevirus asienecus</taxon>
    </lineage>
</organism>
<gene>
    <name evidence="1" type="primary">SRR6960509_11_2</name>
</gene>
<reference evidence="1" key="1">
    <citation type="submission" date="2020-09" db="EMBL/GenBank/DDBJ databases">
        <title>Leviviricetes taxonomy.</title>
        <authorList>
            <person name="Stockdale S.R."/>
            <person name="Callanan J."/>
            <person name="Adriaenssens E.M."/>
            <person name="Kuhn J.H."/>
            <person name="Rumnieks J."/>
            <person name="Shkoporov A."/>
            <person name="Draper L.A."/>
            <person name="Ross P."/>
            <person name="Hill C."/>
        </authorList>
    </citation>
    <scope>NUCLEOTIDE SEQUENCE</scope>
</reference>
<evidence type="ECO:0000313" key="1">
    <source>
        <dbReference type="EMBL" id="DAD52578.1"/>
    </source>
</evidence>
<dbReference type="GO" id="GO:0019028">
    <property type="term" value="C:viral capsid"/>
    <property type="evidence" value="ECO:0007669"/>
    <property type="project" value="UniProtKB-KW"/>
</dbReference>
<dbReference type="Proteomes" id="UP000682851">
    <property type="component" value="Segment"/>
</dbReference>
<accession>A0A8S5L5L5</accession>
<dbReference type="RefSeq" id="YP_010770017.1">
    <property type="nucleotide sequence ID" value="NC_074136.1"/>
</dbReference>
<protein>
    <submittedName>
        <fullName evidence="1">Coat protein</fullName>
    </submittedName>
</protein>
<name>A0A8S5L5L5_9VIRU</name>
<dbReference type="EMBL" id="BK014145">
    <property type="protein sequence ID" value="DAD52578.1"/>
    <property type="molecule type" value="Genomic_RNA"/>
</dbReference>
<keyword evidence="2" id="KW-1185">Reference proteome</keyword>
<dbReference type="KEGG" id="vg:80399199"/>
<proteinExistence type="predicted"/>
<keyword evidence="1" id="KW-0946">Virion</keyword>
<evidence type="ECO:0000313" key="2">
    <source>
        <dbReference type="Proteomes" id="UP000682851"/>
    </source>
</evidence>
<sequence length="131" mass="13880">MSVITALTVAGLSQTDGTTVVNHTFVKEANVLNGIKLRDSAQSDFSLAPRLTFTAKQPTAQGKVIREKTVMTIPYKDVHTGLLAGTFTRTIEDIIPAAAPLNVRKDAAATVMNLAAAAVVKDIIINLDFAS</sequence>
<dbReference type="GeneID" id="80399199"/>
<keyword evidence="1" id="KW-0167">Capsid protein</keyword>